<dbReference type="RefSeq" id="WP_380620840.1">
    <property type="nucleotide sequence ID" value="NZ_JBHSDK010000015.1"/>
</dbReference>
<dbReference type="NCBIfam" id="TIGR00191">
    <property type="entry name" value="thrB"/>
    <property type="match status" value="1"/>
</dbReference>
<keyword evidence="5 13" id="KW-0028">Amino-acid biosynthesis</keyword>
<name>A0ABV8TZ68_9ACTN</name>
<keyword evidence="6 13" id="KW-0808">Transferase</keyword>
<dbReference type="InterPro" id="IPR006204">
    <property type="entry name" value="GHMP_kinase_N_dom"/>
</dbReference>
<comment type="subcellular location">
    <subcellularLocation>
        <location evidence="13">Cytoplasm</location>
    </subcellularLocation>
</comment>
<evidence type="ECO:0000256" key="4">
    <source>
        <dbReference type="ARBA" id="ARBA00017858"/>
    </source>
</evidence>
<evidence type="ECO:0000256" key="10">
    <source>
        <dbReference type="ARBA" id="ARBA00022840"/>
    </source>
</evidence>
<dbReference type="SUPFAM" id="SSF55060">
    <property type="entry name" value="GHMP Kinase, C-terminal domain"/>
    <property type="match status" value="1"/>
</dbReference>
<keyword evidence="17" id="KW-1185">Reference proteome</keyword>
<evidence type="ECO:0000313" key="16">
    <source>
        <dbReference type="EMBL" id="MFC4335708.1"/>
    </source>
</evidence>
<evidence type="ECO:0000256" key="8">
    <source>
        <dbReference type="ARBA" id="ARBA00022741"/>
    </source>
</evidence>
<dbReference type="HAMAP" id="MF_00384">
    <property type="entry name" value="Homoser_kinase"/>
    <property type="match status" value="1"/>
</dbReference>
<dbReference type="Gene3D" id="3.30.70.890">
    <property type="entry name" value="GHMP kinase, C-terminal domain"/>
    <property type="match status" value="1"/>
</dbReference>
<protein>
    <recommendedName>
        <fullName evidence="4 13">Homoserine kinase</fullName>
        <shortName evidence="13">HK</shortName>
        <shortName evidence="13">HSK</shortName>
        <ecNumber evidence="3 13">2.7.1.39</ecNumber>
    </recommendedName>
</protein>
<keyword evidence="8 13" id="KW-0547">Nucleotide-binding</keyword>
<dbReference type="InterPro" id="IPR036554">
    <property type="entry name" value="GHMP_kinase_C_sf"/>
</dbReference>
<comment type="function">
    <text evidence="12 13">Catalyzes the ATP-dependent phosphorylation of L-homoserine to L-homoserine phosphate.</text>
</comment>
<dbReference type="Gene3D" id="3.30.230.10">
    <property type="match status" value="1"/>
</dbReference>
<evidence type="ECO:0000256" key="11">
    <source>
        <dbReference type="ARBA" id="ARBA00049375"/>
    </source>
</evidence>
<keyword evidence="10 13" id="KW-0067">ATP-binding</keyword>
<evidence type="ECO:0000259" key="14">
    <source>
        <dbReference type="Pfam" id="PF00288"/>
    </source>
</evidence>
<comment type="caution">
    <text evidence="16">The sequence shown here is derived from an EMBL/GenBank/DDBJ whole genome shotgun (WGS) entry which is preliminary data.</text>
</comment>
<dbReference type="PANTHER" id="PTHR20861">
    <property type="entry name" value="HOMOSERINE/4-DIPHOSPHOCYTIDYL-2-C-METHYL-D-ERYTHRITOL KINASE"/>
    <property type="match status" value="1"/>
</dbReference>
<comment type="similarity">
    <text evidence="2 13">Belongs to the GHMP kinase family. Homoserine kinase subfamily.</text>
</comment>
<evidence type="ECO:0000256" key="5">
    <source>
        <dbReference type="ARBA" id="ARBA00022605"/>
    </source>
</evidence>
<dbReference type="InterPro" id="IPR000870">
    <property type="entry name" value="Homoserine_kinase"/>
</dbReference>
<dbReference type="SUPFAM" id="SSF54211">
    <property type="entry name" value="Ribosomal protein S5 domain 2-like"/>
    <property type="match status" value="1"/>
</dbReference>
<evidence type="ECO:0000259" key="15">
    <source>
        <dbReference type="Pfam" id="PF08544"/>
    </source>
</evidence>
<evidence type="ECO:0000313" key="17">
    <source>
        <dbReference type="Proteomes" id="UP001595823"/>
    </source>
</evidence>
<proteinExistence type="inferred from homology"/>
<comment type="pathway">
    <text evidence="1 13">Amino-acid biosynthesis; L-threonine biosynthesis; L-threonine from L-aspartate: step 4/5.</text>
</comment>
<dbReference type="PRINTS" id="PR00958">
    <property type="entry name" value="HOMSERKINASE"/>
</dbReference>
<dbReference type="PANTHER" id="PTHR20861:SF1">
    <property type="entry name" value="HOMOSERINE KINASE"/>
    <property type="match status" value="1"/>
</dbReference>
<dbReference type="InterPro" id="IPR006203">
    <property type="entry name" value="GHMP_knse_ATP-bd_CS"/>
</dbReference>
<evidence type="ECO:0000256" key="1">
    <source>
        <dbReference type="ARBA" id="ARBA00005015"/>
    </source>
</evidence>
<reference evidence="17" key="1">
    <citation type="journal article" date="2019" name="Int. J. Syst. Evol. Microbiol.">
        <title>The Global Catalogue of Microorganisms (GCM) 10K type strain sequencing project: providing services to taxonomists for standard genome sequencing and annotation.</title>
        <authorList>
            <consortium name="The Broad Institute Genomics Platform"/>
            <consortium name="The Broad Institute Genome Sequencing Center for Infectious Disease"/>
            <person name="Wu L."/>
            <person name="Ma J."/>
        </authorList>
    </citation>
    <scope>NUCLEOTIDE SEQUENCE [LARGE SCALE GENOMIC DNA]</scope>
    <source>
        <strain evidence="17">IBRC-M 10908</strain>
    </source>
</reference>
<dbReference type="PIRSF" id="PIRSF000676">
    <property type="entry name" value="Homoser_kin"/>
    <property type="match status" value="1"/>
</dbReference>
<keyword evidence="7 13" id="KW-0791">Threonine biosynthesis</keyword>
<dbReference type="GO" id="GO:0004413">
    <property type="term" value="F:homoserine kinase activity"/>
    <property type="evidence" value="ECO:0007669"/>
    <property type="project" value="UniProtKB-EC"/>
</dbReference>
<dbReference type="Proteomes" id="UP001595823">
    <property type="component" value="Unassembled WGS sequence"/>
</dbReference>
<sequence length="292" mass="30379">MADKATVLAPATTANLGPGFDSLGMALSLHDTVTIERGSAGSGVAVEIEGYSDGVPTDGRHLIAATVRTVSERLGEPLRDFRLHCVNRIPHARGLGSSSAAITAGVLLADALSGQRLTEVEAVALASEIEGHPDNVAPCLLGGFTIAYETETGARAVSRRVHERIRPVVYVPSTRGLTEAARSALPASVPFVDAVFNLSRAALLVEAVTTNPGLLFEATADRLHQPYRAAGGAATWELVRRLRDNGHAAAVSGAGPTVIALCDTETGTPPEMDGWERAELDPGPGATVIDVR</sequence>
<evidence type="ECO:0000256" key="6">
    <source>
        <dbReference type="ARBA" id="ARBA00022679"/>
    </source>
</evidence>
<dbReference type="InterPro" id="IPR013750">
    <property type="entry name" value="GHMP_kinase_C_dom"/>
</dbReference>
<dbReference type="EMBL" id="JBHSDK010000015">
    <property type="protein sequence ID" value="MFC4335708.1"/>
    <property type="molecule type" value="Genomic_DNA"/>
</dbReference>
<evidence type="ECO:0000256" key="7">
    <source>
        <dbReference type="ARBA" id="ARBA00022697"/>
    </source>
</evidence>
<dbReference type="Pfam" id="PF08544">
    <property type="entry name" value="GHMP_kinases_C"/>
    <property type="match status" value="1"/>
</dbReference>
<gene>
    <name evidence="13 16" type="primary">thrB</name>
    <name evidence="16" type="ORF">ACFPET_10895</name>
</gene>
<evidence type="ECO:0000256" key="13">
    <source>
        <dbReference type="HAMAP-Rule" id="MF_00384"/>
    </source>
</evidence>
<feature type="binding site" evidence="13">
    <location>
        <begin position="90"/>
        <end position="100"/>
    </location>
    <ligand>
        <name>ATP</name>
        <dbReference type="ChEBI" id="CHEBI:30616"/>
    </ligand>
</feature>
<dbReference type="Pfam" id="PF00288">
    <property type="entry name" value="GHMP_kinases_N"/>
    <property type="match status" value="1"/>
</dbReference>
<feature type="domain" description="GHMP kinase N-terminal" evidence="14">
    <location>
        <begin position="62"/>
        <end position="143"/>
    </location>
</feature>
<organism evidence="16 17">
    <name type="scientific">Salininema proteolyticum</name>
    <dbReference type="NCBI Taxonomy" id="1607685"/>
    <lineage>
        <taxon>Bacteria</taxon>
        <taxon>Bacillati</taxon>
        <taxon>Actinomycetota</taxon>
        <taxon>Actinomycetes</taxon>
        <taxon>Glycomycetales</taxon>
        <taxon>Glycomycetaceae</taxon>
        <taxon>Salininema</taxon>
    </lineage>
</organism>
<feature type="domain" description="GHMP kinase C-terminal" evidence="15">
    <location>
        <begin position="215"/>
        <end position="265"/>
    </location>
</feature>
<keyword evidence="13" id="KW-0963">Cytoplasm</keyword>
<evidence type="ECO:0000256" key="3">
    <source>
        <dbReference type="ARBA" id="ARBA00012078"/>
    </source>
</evidence>
<evidence type="ECO:0000256" key="12">
    <source>
        <dbReference type="ARBA" id="ARBA00049954"/>
    </source>
</evidence>
<keyword evidence="9 13" id="KW-0418">Kinase</keyword>
<comment type="catalytic activity">
    <reaction evidence="11 13">
        <text>L-homoserine + ATP = O-phospho-L-homoserine + ADP + H(+)</text>
        <dbReference type="Rhea" id="RHEA:13985"/>
        <dbReference type="ChEBI" id="CHEBI:15378"/>
        <dbReference type="ChEBI" id="CHEBI:30616"/>
        <dbReference type="ChEBI" id="CHEBI:57476"/>
        <dbReference type="ChEBI" id="CHEBI:57590"/>
        <dbReference type="ChEBI" id="CHEBI:456216"/>
        <dbReference type="EC" id="2.7.1.39"/>
    </reaction>
</comment>
<evidence type="ECO:0000256" key="2">
    <source>
        <dbReference type="ARBA" id="ARBA00007370"/>
    </source>
</evidence>
<dbReference type="InterPro" id="IPR014721">
    <property type="entry name" value="Ribsml_uS5_D2-typ_fold_subgr"/>
</dbReference>
<dbReference type="InterPro" id="IPR020568">
    <property type="entry name" value="Ribosomal_Su5_D2-typ_SF"/>
</dbReference>
<dbReference type="PROSITE" id="PS00627">
    <property type="entry name" value="GHMP_KINASES_ATP"/>
    <property type="match status" value="1"/>
</dbReference>
<accession>A0ABV8TZ68</accession>
<evidence type="ECO:0000256" key="9">
    <source>
        <dbReference type="ARBA" id="ARBA00022777"/>
    </source>
</evidence>
<dbReference type="EC" id="2.7.1.39" evidence="3 13"/>